<keyword evidence="1" id="KW-0282">Flagellum</keyword>
<organism evidence="1 2">
    <name type="scientific">Klebsiella pneumoniae</name>
    <dbReference type="NCBI Taxonomy" id="573"/>
    <lineage>
        <taxon>Bacteria</taxon>
        <taxon>Pseudomonadati</taxon>
        <taxon>Pseudomonadota</taxon>
        <taxon>Gammaproteobacteria</taxon>
        <taxon>Enterobacterales</taxon>
        <taxon>Enterobacteriaceae</taxon>
        <taxon>Klebsiella/Raoultella group</taxon>
        <taxon>Klebsiella</taxon>
        <taxon>Klebsiella pneumoniae complex</taxon>
    </lineage>
</organism>
<dbReference type="Proteomes" id="UP000255239">
    <property type="component" value="Unassembled WGS sequence"/>
</dbReference>
<evidence type="ECO:0000313" key="2">
    <source>
        <dbReference type="Proteomes" id="UP000255239"/>
    </source>
</evidence>
<keyword evidence="1" id="KW-0969">Cilium</keyword>
<accession>A0A378C818</accession>
<reference evidence="1 2" key="1">
    <citation type="submission" date="2018-06" db="EMBL/GenBank/DDBJ databases">
        <authorList>
            <consortium name="Pathogen Informatics"/>
            <person name="Doyle S."/>
        </authorList>
    </citation>
    <scope>NUCLEOTIDE SEQUENCE [LARGE SCALE GENOMIC DNA]</scope>
    <source>
        <strain evidence="1 2">NCTC11679</strain>
    </source>
</reference>
<protein>
    <submittedName>
        <fullName evidence="1">Flagellar biosynthesis, cell-distal portion of basal-body rod</fullName>
    </submittedName>
</protein>
<evidence type="ECO:0000313" key="1">
    <source>
        <dbReference type="EMBL" id="STV64502.1"/>
    </source>
</evidence>
<proteinExistence type="predicted"/>
<sequence length="413" mass="45437">MMCIFITEVPMYRVYKTAYLAKLSAEPATISVNDYLTIDADILFYNGISRQNTDNNPFTRFVADVVNDMATNYSGPVELKVSFPAGMVFGHNCIKVSDAEGNVFDAQFSADDFVNLRFQSTEGYHPDGSFKTGAVWIVDSVSAGQKNIITWMFFGYRYDDTIYSEGLEYYAPSDALKRYNIKVGDLYYRFGFAGGAYGLTSIDAAKNDDINRIRCTLSPQHRYVTAGAQVIEYFTYNVTLKVINTGPLFTEIERTGYNAASAVYAAGIIKATTRFRIFKNGIVVVKNMVTALEDIPVGKMCGATISSNVIYKNGTTPAYSGTAAAAITTGNTAGNGRFSYLPTIVNGDIHRDGTSAGPTRPTGITMTNAASEFTLGVTTGWQYSSLSDYSFLNWPVEKNWTWTIEAWLNASEN</sequence>
<keyword evidence="1" id="KW-0966">Cell projection</keyword>
<dbReference type="AlphaFoldDB" id="A0A378C818"/>
<name>A0A378C818_KLEPN</name>
<gene>
    <name evidence="1" type="ORF">NCTC11679_03067</name>
</gene>
<dbReference type="EMBL" id="UGMG01000001">
    <property type="protein sequence ID" value="STV64502.1"/>
    <property type="molecule type" value="Genomic_DNA"/>
</dbReference>